<accession>A0A1F6CCH0</accession>
<feature type="domain" description="Methyltransferase type 11" evidence="1">
    <location>
        <begin position="44"/>
        <end position="139"/>
    </location>
</feature>
<evidence type="ECO:0000313" key="2">
    <source>
        <dbReference type="EMBL" id="OGG46602.1"/>
    </source>
</evidence>
<evidence type="ECO:0000259" key="1">
    <source>
        <dbReference type="Pfam" id="PF08241"/>
    </source>
</evidence>
<dbReference type="PANTHER" id="PTHR43591">
    <property type="entry name" value="METHYLTRANSFERASE"/>
    <property type="match status" value="1"/>
</dbReference>
<dbReference type="PANTHER" id="PTHR43591:SF24">
    <property type="entry name" value="2-METHOXY-6-POLYPRENYL-1,4-BENZOQUINOL METHYLASE, MITOCHONDRIAL"/>
    <property type="match status" value="1"/>
</dbReference>
<dbReference type="AlphaFoldDB" id="A0A1F6CCH0"/>
<sequence>MKAAIRAQFNRQAACYLRGSGMDDPEVLDRMVAAVCPGPADRALDVACGAGFLALALARRAGEVAGVDLSERMLAEAGRLRIEQGAESVAFLRGDAEHLPFGDGRFQAVTCKLAFHYFPGAARALSEMRRVLTPGGRLALMDRVASEDPEHRAWHIRIEQARTPSKPRLYAPSEIVGLLMEAGFEVVDQRAWTRRMDFEDWVRRTGASEEMARRARDLLVASIPGDRAGLDPRWEGERLTFAMPEFLVVALKKRGDKSC</sequence>
<dbReference type="CDD" id="cd02440">
    <property type="entry name" value="AdoMet_MTases"/>
    <property type="match status" value="1"/>
</dbReference>
<gene>
    <name evidence="2" type="ORF">A3F84_00595</name>
</gene>
<proteinExistence type="predicted"/>
<protein>
    <recommendedName>
        <fullName evidence="1">Methyltransferase type 11 domain-containing protein</fullName>
    </recommendedName>
</protein>
<dbReference type="InterPro" id="IPR029063">
    <property type="entry name" value="SAM-dependent_MTases_sf"/>
</dbReference>
<dbReference type="SUPFAM" id="SSF53335">
    <property type="entry name" value="S-adenosyl-L-methionine-dependent methyltransferases"/>
    <property type="match status" value="1"/>
</dbReference>
<dbReference type="Proteomes" id="UP000178606">
    <property type="component" value="Unassembled WGS sequence"/>
</dbReference>
<name>A0A1F6CCH0_HANXR</name>
<dbReference type="EMBL" id="MFKF01000297">
    <property type="protein sequence ID" value="OGG46602.1"/>
    <property type="molecule type" value="Genomic_DNA"/>
</dbReference>
<evidence type="ECO:0000313" key="3">
    <source>
        <dbReference type="Proteomes" id="UP000178606"/>
    </source>
</evidence>
<dbReference type="GO" id="GO:0008757">
    <property type="term" value="F:S-adenosylmethionine-dependent methyltransferase activity"/>
    <property type="evidence" value="ECO:0007669"/>
    <property type="project" value="InterPro"/>
</dbReference>
<reference evidence="2 3" key="1">
    <citation type="journal article" date="2016" name="Nat. Commun.">
        <title>Thousands of microbial genomes shed light on interconnected biogeochemical processes in an aquifer system.</title>
        <authorList>
            <person name="Anantharaman K."/>
            <person name="Brown C.T."/>
            <person name="Hug L.A."/>
            <person name="Sharon I."/>
            <person name="Castelle C.J."/>
            <person name="Probst A.J."/>
            <person name="Thomas B.C."/>
            <person name="Singh A."/>
            <person name="Wilkins M.J."/>
            <person name="Karaoz U."/>
            <person name="Brodie E.L."/>
            <person name="Williams K.H."/>
            <person name="Hubbard S.S."/>
            <person name="Banfield J.F."/>
        </authorList>
    </citation>
    <scope>NUCLEOTIDE SEQUENCE [LARGE SCALE GENOMIC DNA]</scope>
    <source>
        <strain evidence="3">RIFCSPLOWO2_12_FULL_64_10</strain>
    </source>
</reference>
<dbReference type="InterPro" id="IPR013216">
    <property type="entry name" value="Methyltransf_11"/>
</dbReference>
<dbReference type="Gene3D" id="3.40.50.150">
    <property type="entry name" value="Vaccinia Virus protein VP39"/>
    <property type="match status" value="1"/>
</dbReference>
<comment type="caution">
    <text evidence="2">The sequence shown here is derived from an EMBL/GenBank/DDBJ whole genome shotgun (WGS) entry which is preliminary data.</text>
</comment>
<dbReference type="Pfam" id="PF08241">
    <property type="entry name" value="Methyltransf_11"/>
    <property type="match status" value="1"/>
</dbReference>
<organism evidence="2 3">
    <name type="scientific">Handelsmanbacteria sp. (strain RIFCSPLOWO2_12_FULL_64_10)</name>
    <dbReference type="NCBI Taxonomy" id="1817868"/>
    <lineage>
        <taxon>Bacteria</taxon>
        <taxon>Candidatus Handelsmaniibacteriota</taxon>
    </lineage>
</organism>